<feature type="active site" description="Proton donor/acceptor" evidence="6">
    <location>
        <position position="148"/>
    </location>
</feature>
<keyword evidence="7" id="KW-0464">Manganese</keyword>
<keyword evidence="4 10" id="KW-0378">Hydrolase</keyword>
<feature type="binding site" evidence="7">
    <location>
        <position position="35"/>
    </location>
    <ligand>
        <name>Mg(2+)</name>
        <dbReference type="ChEBI" id="CHEBI:18420"/>
        <label>1</label>
    </ligand>
</feature>
<reference evidence="10 11" key="1">
    <citation type="submission" date="2017-08" db="EMBL/GenBank/DDBJ databases">
        <title>Complete genome sequence of Gluconacetobacter saccharivorans CV1 isolated from Fermented Vinegar.</title>
        <authorList>
            <person name="Kim S.-Y."/>
        </authorList>
    </citation>
    <scope>NUCLEOTIDE SEQUENCE [LARGE SCALE GENOMIC DNA]</scope>
    <source>
        <strain evidence="10 11">CV1</strain>
    </source>
</reference>
<comment type="cofactor">
    <cofactor evidence="7">
        <name>Mg(2+)</name>
        <dbReference type="ChEBI" id="CHEBI:18420"/>
    </cofactor>
    <cofactor evidence="7">
        <name>Mn(2+)</name>
        <dbReference type="ChEBI" id="CHEBI:29035"/>
    </cofactor>
    <text evidence="7">Probably binds two magnesium or manganese ions per subunit.</text>
</comment>
<feature type="active site" description="Proton acceptor" evidence="6">
    <location>
        <position position="249"/>
    </location>
</feature>
<dbReference type="KEGG" id="ksc:CD178_00557"/>
<keyword evidence="11" id="KW-1185">Reference proteome</keyword>
<evidence type="ECO:0000259" key="9">
    <source>
        <dbReference type="Pfam" id="PF03372"/>
    </source>
</evidence>
<dbReference type="OrthoDB" id="9803914at2"/>
<dbReference type="GO" id="GO:0003677">
    <property type="term" value="F:DNA binding"/>
    <property type="evidence" value="ECO:0007669"/>
    <property type="project" value="InterPro"/>
</dbReference>
<dbReference type="EMBL" id="CP023036">
    <property type="protein sequence ID" value="AXY21373.1"/>
    <property type="molecule type" value="Genomic_DNA"/>
</dbReference>
<evidence type="ECO:0000256" key="6">
    <source>
        <dbReference type="PIRSR" id="PIRSR604808-1"/>
    </source>
</evidence>
<evidence type="ECO:0000256" key="5">
    <source>
        <dbReference type="ARBA" id="ARBA00022842"/>
    </source>
</evidence>
<dbReference type="PANTHER" id="PTHR43250:SF2">
    <property type="entry name" value="EXODEOXYRIBONUCLEASE III"/>
    <property type="match status" value="1"/>
</dbReference>
<dbReference type="InterPro" id="IPR037493">
    <property type="entry name" value="ExoIII-like"/>
</dbReference>
<dbReference type="Gene3D" id="3.60.10.10">
    <property type="entry name" value="Endonuclease/exonuclease/phosphatase"/>
    <property type="match status" value="1"/>
</dbReference>
<dbReference type="Proteomes" id="UP000264120">
    <property type="component" value="Chromosome"/>
</dbReference>
<feature type="site" description="Interaction with DNA substrate" evidence="8">
    <location>
        <position position="249"/>
    </location>
</feature>
<evidence type="ECO:0000256" key="4">
    <source>
        <dbReference type="ARBA" id="ARBA00022801"/>
    </source>
</evidence>
<dbReference type="Pfam" id="PF03372">
    <property type="entry name" value="Exo_endo_phos"/>
    <property type="match status" value="1"/>
</dbReference>
<evidence type="ECO:0000256" key="2">
    <source>
        <dbReference type="ARBA" id="ARBA00007092"/>
    </source>
</evidence>
<dbReference type="AlphaFoldDB" id="A0A347W930"/>
<dbReference type="SUPFAM" id="SSF56219">
    <property type="entry name" value="DNase I-like"/>
    <property type="match status" value="1"/>
</dbReference>
<dbReference type="PROSITE" id="PS51435">
    <property type="entry name" value="AP_NUCLEASE_F1_4"/>
    <property type="match status" value="1"/>
</dbReference>
<dbReference type="GO" id="GO:0008311">
    <property type="term" value="F:double-stranded DNA 3'-5' DNA exonuclease activity"/>
    <property type="evidence" value="ECO:0007669"/>
    <property type="project" value="UniProtKB-EC"/>
</dbReference>
<dbReference type="InterPro" id="IPR020848">
    <property type="entry name" value="AP_endonuclease_F1_CS"/>
</dbReference>
<feature type="binding site" evidence="7">
    <location>
        <position position="249"/>
    </location>
    <ligand>
        <name>Mg(2+)</name>
        <dbReference type="ChEBI" id="CHEBI:18420"/>
        <label>1</label>
    </ligand>
</feature>
<dbReference type="InterPro" id="IPR004808">
    <property type="entry name" value="AP_endonuc_1"/>
</dbReference>
<dbReference type="GO" id="GO:0046872">
    <property type="term" value="F:metal ion binding"/>
    <property type="evidence" value="ECO:0007669"/>
    <property type="project" value="UniProtKB-KW"/>
</dbReference>
<dbReference type="InterPro" id="IPR020847">
    <property type="entry name" value="AP_endonuclease_F1_BS"/>
</dbReference>
<feature type="site" description="Transition state stabilizer" evidence="8">
    <location>
        <position position="150"/>
    </location>
</feature>
<dbReference type="EC" id="3.1.11.2" evidence="10"/>
<feature type="binding site" evidence="7">
    <location>
        <position position="150"/>
    </location>
    <ligand>
        <name>Mg(2+)</name>
        <dbReference type="ChEBI" id="CHEBI:18420"/>
        <label>1</label>
    </ligand>
</feature>
<feature type="active site" evidence="6">
    <location>
        <position position="107"/>
    </location>
</feature>
<accession>A0A347W930</accession>
<feature type="site" description="Important for catalytic activity" evidence="8">
    <location>
        <position position="219"/>
    </location>
</feature>
<dbReference type="InterPro" id="IPR005135">
    <property type="entry name" value="Endo/exonuclease/phosphatase"/>
</dbReference>
<evidence type="ECO:0000256" key="3">
    <source>
        <dbReference type="ARBA" id="ARBA00022723"/>
    </source>
</evidence>
<dbReference type="GO" id="GO:0004519">
    <property type="term" value="F:endonuclease activity"/>
    <property type="evidence" value="ECO:0007669"/>
    <property type="project" value="InterPro"/>
</dbReference>
<keyword evidence="5 7" id="KW-0460">Magnesium</keyword>
<feature type="binding site" evidence="7">
    <location>
        <position position="248"/>
    </location>
    <ligand>
        <name>Mg(2+)</name>
        <dbReference type="ChEBI" id="CHEBI:18420"/>
        <label>1</label>
    </ligand>
</feature>
<dbReference type="InterPro" id="IPR036691">
    <property type="entry name" value="Endo/exonu/phosph_ase_sf"/>
</dbReference>
<dbReference type="NCBIfam" id="TIGR00195">
    <property type="entry name" value="exoDNase_III"/>
    <property type="match status" value="1"/>
</dbReference>
<comment type="similarity">
    <text evidence="2">Belongs to the DNA repair enzymes AP/ExoA family.</text>
</comment>
<dbReference type="RefSeq" id="WP_118962463.1">
    <property type="nucleotide sequence ID" value="NZ_CP023036.1"/>
</dbReference>
<feature type="domain" description="Endonuclease/exonuclease/phosphatase" evidence="9">
    <location>
        <begin position="5"/>
        <end position="249"/>
    </location>
</feature>
<evidence type="ECO:0000256" key="1">
    <source>
        <dbReference type="ARBA" id="ARBA00001936"/>
    </source>
</evidence>
<comment type="cofactor">
    <cofactor evidence="1">
        <name>Mn(2+)</name>
        <dbReference type="ChEBI" id="CHEBI:29035"/>
    </cofactor>
</comment>
<dbReference type="NCBIfam" id="TIGR00633">
    <property type="entry name" value="xth"/>
    <property type="match status" value="1"/>
</dbReference>
<evidence type="ECO:0000313" key="10">
    <source>
        <dbReference type="EMBL" id="AXY21373.1"/>
    </source>
</evidence>
<evidence type="ECO:0000256" key="7">
    <source>
        <dbReference type="PIRSR" id="PIRSR604808-2"/>
    </source>
</evidence>
<feature type="binding site" evidence="7">
    <location>
        <position position="8"/>
    </location>
    <ligand>
        <name>Mg(2+)</name>
        <dbReference type="ChEBI" id="CHEBI:18420"/>
        <label>1</label>
    </ligand>
</feature>
<organism evidence="10 11">
    <name type="scientific">Komagataeibacter saccharivorans</name>
    <dbReference type="NCBI Taxonomy" id="265959"/>
    <lineage>
        <taxon>Bacteria</taxon>
        <taxon>Pseudomonadati</taxon>
        <taxon>Pseudomonadota</taxon>
        <taxon>Alphaproteobacteria</taxon>
        <taxon>Acetobacterales</taxon>
        <taxon>Acetobacteraceae</taxon>
        <taxon>Komagataeibacter</taxon>
    </lineage>
</organism>
<dbReference type="GO" id="GO:0006281">
    <property type="term" value="P:DNA repair"/>
    <property type="evidence" value="ECO:0007669"/>
    <property type="project" value="InterPro"/>
</dbReference>
<feature type="binding site" evidence="7">
    <location>
        <position position="148"/>
    </location>
    <ligand>
        <name>Mg(2+)</name>
        <dbReference type="ChEBI" id="CHEBI:18420"/>
        <label>1</label>
    </ligand>
</feature>
<dbReference type="PROSITE" id="PS00726">
    <property type="entry name" value="AP_NUCLEASE_F1_1"/>
    <property type="match status" value="1"/>
</dbReference>
<dbReference type="CDD" id="cd09086">
    <property type="entry name" value="ExoIII-like_AP-endo"/>
    <property type="match status" value="1"/>
</dbReference>
<keyword evidence="3 7" id="KW-0479">Metal-binding</keyword>
<dbReference type="PROSITE" id="PS00728">
    <property type="entry name" value="AP_NUCLEASE_F1_3"/>
    <property type="match status" value="1"/>
</dbReference>
<gene>
    <name evidence="10" type="primary">xthA_1</name>
    <name evidence="10" type="ORF">CD178_00557</name>
</gene>
<evidence type="ECO:0000313" key="11">
    <source>
        <dbReference type="Proteomes" id="UP000264120"/>
    </source>
</evidence>
<dbReference type="PANTHER" id="PTHR43250">
    <property type="entry name" value="EXODEOXYRIBONUCLEASE III"/>
    <property type="match status" value="1"/>
</dbReference>
<protein>
    <submittedName>
        <fullName evidence="10">Exodeoxyribonuclease III</fullName>
        <ecNumber evidence="10">3.1.11.2</ecNumber>
    </submittedName>
</protein>
<sequence>MMKLATWNVNSIRQRQDHVLDYLAREQPDVLALQEIKCATEIFPVDVFRAAGYDSIVVGQKSYNGVAILTRHPHTVTHTSLPGWETEPPQARYVEIRTCGLVVGNLYLPNGNSGGTPGYESKLAFMEALALHAQAMLKAGQDFILMGDYNVCPTEEDCAPGALSSDDALVRPQTRAAFRRLLWLGLTDALRALHPTGAFYTFWDYQAAAWQRNSGLRIDHALLSPRVAERLLTALPARDERGREQPSDHVPLTITLTPADAGAAD</sequence>
<proteinExistence type="inferred from homology"/>
<evidence type="ECO:0000256" key="8">
    <source>
        <dbReference type="PIRSR" id="PIRSR604808-3"/>
    </source>
</evidence>
<name>A0A347W930_9PROT</name>